<evidence type="ECO:0000313" key="3">
    <source>
        <dbReference type="Proteomes" id="UP000228987"/>
    </source>
</evidence>
<protein>
    <submittedName>
        <fullName evidence="2">Cytochrome C oxidase Cbb3</fullName>
    </submittedName>
</protein>
<dbReference type="GO" id="GO:0019698">
    <property type="term" value="P:D-galacturonate catabolic process"/>
    <property type="evidence" value="ECO:0007669"/>
    <property type="project" value="TreeGrafter"/>
</dbReference>
<dbReference type="SMART" id="SM00563">
    <property type="entry name" value="PlsC"/>
    <property type="match status" value="1"/>
</dbReference>
<dbReference type="AlphaFoldDB" id="A0A2A5C7Z4"/>
<name>A0A2A5C7Z4_9GAMM</name>
<dbReference type="InterPro" id="IPR002123">
    <property type="entry name" value="Plipid/glycerol_acylTrfase"/>
</dbReference>
<dbReference type="PANTHER" id="PTHR30068:SF3">
    <property type="entry name" value="PHOSPHOLIPID_GLYCEROL ACYLTRANSFERASE DOMAIN-CONTAINING PROTEIN"/>
    <property type="match status" value="1"/>
</dbReference>
<dbReference type="PANTHER" id="PTHR30068">
    <property type="entry name" value="URONATE ISOMERASE"/>
    <property type="match status" value="1"/>
</dbReference>
<feature type="domain" description="Phospholipid/glycerol acyltransferase" evidence="1">
    <location>
        <begin position="102"/>
        <end position="240"/>
    </location>
</feature>
<evidence type="ECO:0000313" key="2">
    <source>
        <dbReference type="EMBL" id="PCJ39506.1"/>
    </source>
</evidence>
<gene>
    <name evidence="2" type="ORF">COA71_13690</name>
</gene>
<reference evidence="3" key="1">
    <citation type="submission" date="2017-08" db="EMBL/GenBank/DDBJ databases">
        <title>A dynamic microbial community with high functional redundancy inhabits the cold, oxic subseafloor aquifer.</title>
        <authorList>
            <person name="Tully B.J."/>
            <person name="Wheat C.G."/>
            <person name="Glazer B.T."/>
            <person name="Huber J.A."/>
        </authorList>
    </citation>
    <scope>NUCLEOTIDE SEQUENCE [LARGE SCALE GENOMIC DNA]</scope>
</reference>
<proteinExistence type="predicted"/>
<dbReference type="Pfam" id="PF01553">
    <property type="entry name" value="Acyltransferase"/>
    <property type="match status" value="1"/>
</dbReference>
<accession>A0A2A5C7Z4</accession>
<dbReference type="SUPFAM" id="SSF69593">
    <property type="entry name" value="Glycerol-3-phosphate (1)-acyltransferase"/>
    <property type="match status" value="1"/>
</dbReference>
<dbReference type="GO" id="GO:0042840">
    <property type="term" value="P:D-glucuronate catabolic process"/>
    <property type="evidence" value="ECO:0007669"/>
    <property type="project" value="TreeGrafter"/>
</dbReference>
<sequence length="383" mass="43601">MQDFEDIRPYLDSEARQVVDSLLADPEFSAAIAGFRYPRWYAWFPGIVGKLVKKYLKQETAHIQSIHDVQIVIEKYLDSLIEKTTTNLSHDGLQNLDPNTPYLFISNHRDITMDPALVNYMLYHQGFKTLQIAIGDNLLKRPFLSDLMRLNKSFLVKRGLQGREKLKESKRLSAYIHYCIEQGENVWLAQREGRAKNGLDKTESAILKMLHLAKRDKSEKRALAKAINSLHIVPVAISYGLDPCDESKAKELFAIDTVGKFEKNENSDIQSIVAGMTGDKGDIHVAFGEPLYLDNEVTEEEVAGIIDTQIINNYHLHPSNYFAFFELKPDQENNVDLPNIFNKSKADIEQLKINFSARLAKMPANLRPYLLAMYANPVIAKSI</sequence>
<dbReference type="GO" id="GO:0016746">
    <property type="term" value="F:acyltransferase activity"/>
    <property type="evidence" value="ECO:0007669"/>
    <property type="project" value="InterPro"/>
</dbReference>
<dbReference type="EMBL" id="NVWI01000014">
    <property type="protein sequence ID" value="PCJ39506.1"/>
    <property type="molecule type" value="Genomic_DNA"/>
</dbReference>
<comment type="caution">
    <text evidence="2">The sequence shown here is derived from an EMBL/GenBank/DDBJ whole genome shotgun (WGS) entry which is preliminary data.</text>
</comment>
<dbReference type="Proteomes" id="UP000228987">
    <property type="component" value="Unassembled WGS sequence"/>
</dbReference>
<evidence type="ECO:0000259" key="1">
    <source>
        <dbReference type="SMART" id="SM00563"/>
    </source>
</evidence>
<organism evidence="2 3">
    <name type="scientific">SAR86 cluster bacterium</name>
    <dbReference type="NCBI Taxonomy" id="2030880"/>
    <lineage>
        <taxon>Bacteria</taxon>
        <taxon>Pseudomonadati</taxon>
        <taxon>Pseudomonadota</taxon>
        <taxon>Gammaproteobacteria</taxon>
        <taxon>SAR86 cluster</taxon>
    </lineage>
</organism>